<dbReference type="RefSeq" id="WP_068684758.1">
    <property type="nucleotide sequence ID" value="NZ_LYPA01000065.1"/>
</dbReference>
<comment type="caution">
    <text evidence="6">The sequence shown here is derived from an EMBL/GenBank/DDBJ whole genome shotgun (WGS) entry which is preliminary data.</text>
</comment>
<dbReference type="OrthoDB" id="9760715at2"/>
<dbReference type="InterPro" id="IPR038718">
    <property type="entry name" value="SNF2-like_sf"/>
</dbReference>
<dbReference type="FunFam" id="3.40.50.300:FF:000533">
    <property type="entry name" value="Helicase, Snf2 family"/>
    <property type="match status" value="1"/>
</dbReference>
<dbReference type="SMART" id="SM00487">
    <property type="entry name" value="DEXDc"/>
    <property type="match status" value="1"/>
</dbReference>
<dbReference type="Pfam" id="PF08455">
    <property type="entry name" value="SNF2_assoc"/>
    <property type="match status" value="1"/>
</dbReference>
<evidence type="ECO:0008006" key="8">
    <source>
        <dbReference type="Google" id="ProtNLM"/>
    </source>
</evidence>
<keyword evidence="1" id="KW-0378">Hydrolase</keyword>
<sequence>MQQPWSVRDIRTLCGEDGYWRGLSYVSEGKAILTGRSLVPEQYRVEIGGSRKYRVAITRMANGVFEPECSCLASAAGPPYCKHVAAALLLLADLSEEVGSDDIELDESANLNDNTSNIFVSRGKSYLRGGNDRQAVNDMIGMFGGKSPIADEANEAMPEERSGIVRDDREQLHIIPLLQLVPHGSGRHCIRLELKVAAKRTYIVQQLLPFLEAIAGGESYSFTERFCYDPSLHRFSPSDEALLHKLNTVAAAEQRYRAILLNNREQVNNREQAALSPERERTMIIPPFAWDELLTYLQGTGRLQLQSFNSSGKREEPKLFVNPAYTDLKRLPLLFRLGRSDENNGDYELQAEGLREVIVLDAYGAAFCGGAFYRLSGRRLEQLYKLKLLMEAADFSDGLAQTVSISPQQGNDFMQKVVPGLAALGKIEISEEVSSRLWYQPLKARMYLDRVRGKLLAGLEFQYGSIVINPLQDDGGQRGSDLIIMRDSEKESRILKLLEHKSFGRTEGGYIIEGDDAEFDFLYGIVPRLEQELELYATSAVKLRIAPETIMPKVQLAWEEKTDWLHFSFKLDGISNGEIQEVVKAVAEKRRYYKLPGGALLPLETDAFQALLRVMNGVGLHQPALFQEGFTHGIKLPVSKALGLIELSDNNGEFSGNVSINRQLRELLNHLRHPDQLDFPLPQELQTELRSYQKYGYQWMKTLAFYGFGGILADEMGLGKTVQSIAFILSVLPEIRETGEPVLIVAPSSLIYNWRNELARFAPGLRITLADGSSKERAFHLDKLGGNKNDSAAAPADVIITSYPLLRRDGSKYAGQSFHTLILDEAQMFKNDYTQTAKAVRGLAAKHAFALTGTPIENRLDELWSIFRAVFPVLFPDKEQFGQLTRAEIAKRSRPFLLRRLKSDVLKELPEKIESVQTSQLLPEQKKVYAAYLAKLRQDTLKHLDSDNFGKLRIRLLAGITRLRQICCHPALFVEGYQGDSAKFRQLLELLDECRSAGKRVLIFSQFTSMLKLIGKELAYLEQPYFYLDGETPPAERVELCSRFNNGENNLFLLSLKAGGTGLNLTGADTVILYDLWWNPAVEQQAADRAHRIGQRKVVQIIRMVAEGTIEDKMMELQERKRTLIDEVIEPGYEALSSLTEQDVRELLSL</sequence>
<dbReference type="Pfam" id="PF04434">
    <property type="entry name" value="SWIM"/>
    <property type="match status" value="1"/>
</dbReference>
<dbReference type="GO" id="GO:0005524">
    <property type="term" value="F:ATP binding"/>
    <property type="evidence" value="ECO:0007669"/>
    <property type="project" value="InterPro"/>
</dbReference>
<dbReference type="GO" id="GO:0008270">
    <property type="term" value="F:zinc ion binding"/>
    <property type="evidence" value="ECO:0007669"/>
    <property type="project" value="UniProtKB-KW"/>
</dbReference>
<dbReference type="Gene3D" id="3.40.50.300">
    <property type="entry name" value="P-loop containing nucleotide triphosphate hydrolases"/>
    <property type="match status" value="1"/>
</dbReference>
<proteinExistence type="predicted"/>
<evidence type="ECO:0000256" key="2">
    <source>
        <dbReference type="PROSITE-ProRule" id="PRU00325"/>
    </source>
</evidence>
<dbReference type="Pfam" id="PF00176">
    <property type="entry name" value="SNF2-rel_dom"/>
    <property type="match status" value="1"/>
</dbReference>
<gene>
    <name evidence="6" type="ORF">A7K91_12085</name>
</gene>
<feature type="domain" description="SWIM-type" evidence="3">
    <location>
        <begin position="53"/>
        <end position="92"/>
    </location>
</feature>
<protein>
    <recommendedName>
        <fullName evidence="8">Helicase SNF</fullName>
    </recommendedName>
</protein>
<dbReference type="InterPro" id="IPR000330">
    <property type="entry name" value="SNF2_N"/>
</dbReference>
<evidence type="ECO:0000259" key="3">
    <source>
        <dbReference type="PROSITE" id="PS50966"/>
    </source>
</evidence>
<evidence type="ECO:0000259" key="4">
    <source>
        <dbReference type="PROSITE" id="PS51192"/>
    </source>
</evidence>
<dbReference type="EMBL" id="LYPA01000065">
    <property type="protein sequence ID" value="OBR64264.1"/>
    <property type="molecule type" value="Genomic_DNA"/>
</dbReference>
<dbReference type="PROSITE" id="PS51192">
    <property type="entry name" value="HELICASE_ATP_BIND_1"/>
    <property type="match status" value="1"/>
</dbReference>
<dbReference type="InterPro" id="IPR014001">
    <property type="entry name" value="Helicase_ATP-bd"/>
</dbReference>
<name>A0A1A5YF93_9BACL</name>
<dbReference type="PANTHER" id="PTHR10799">
    <property type="entry name" value="SNF2/RAD54 HELICASE FAMILY"/>
    <property type="match status" value="1"/>
</dbReference>
<evidence type="ECO:0000313" key="6">
    <source>
        <dbReference type="EMBL" id="OBR64264.1"/>
    </source>
</evidence>
<accession>A0A1A5YF93</accession>
<dbReference type="Proteomes" id="UP000092024">
    <property type="component" value="Unassembled WGS sequence"/>
</dbReference>
<dbReference type="STRING" id="1844972.A7K91_12085"/>
<dbReference type="InterPro" id="IPR027417">
    <property type="entry name" value="P-loop_NTPase"/>
</dbReference>
<keyword evidence="7" id="KW-1185">Reference proteome</keyword>
<feature type="domain" description="Helicase C-terminal" evidence="5">
    <location>
        <begin position="986"/>
        <end position="1137"/>
    </location>
</feature>
<feature type="domain" description="Helicase ATP-binding" evidence="4">
    <location>
        <begin position="701"/>
        <end position="873"/>
    </location>
</feature>
<dbReference type="InterPro" id="IPR013663">
    <property type="entry name" value="Helicase_SWF/SNF/SWI_bac"/>
</dbReference>
<dbReference type="InterPro" id="IPR007527">
    <property type="entry name" value="Znf_SWIM"/>
</dbReference>
<evidence type="ECO:0000313" key="7">
    <source>
        <dbReference type="Proteomes" id="UP000092024"/>
    </source>
</evidence>
<reference evidence="6 7" key="1">
    <citation type="submission" date="2016-05" db="EMBL/GenBank/DDBJ databases">
        <title>Paenibacillus oryzae. sp. nov., isolated from the rice root.</title>
        <authorList>
            <person name="Zhang J."/>
            <person name="Zhang X."/>
        </authorList>
    </citation>
    <scope>NUCLEOTIDE SEQUENCE [LARGE SCALE GENOMIC DNA]</scope>
    <source>
        <strain evidence="6 7">1DrF-4</strain>
    </source>
</reference>
<dbReference type="PROSITE" id="PS50966">
    <property type="entry name" value="ZF_SWIM"/>
    <property type="match status" value="1"/>
</dbReference>
<organism evidence="6 7">
    <name type="scientific">Paenibacillus oryzae</name>
    <dbReference type="NCBI Taxonomy" id="1844972"/>
    <lineage>
        <taxon>Bacteria</taxon>
        <taxon>Bacillati</taxon>
        <taxon>Bacillota</taxon>
        <taxon>Bacilli</taxon>
        <taxon>Bacillales</taxon>
        <taxon>Paenibacillaceae</taxon>
        <taxon>Paenibacillus</taxon>
    </lineage>
</organism>
<evidence type="ECO:0000259" key="5">
    <source>
        <dbReference type="PROSITE" id="PS51194"/>
    </source>
</evidence>
<dbReference type="GO" id="GO:0016787">
    <property type="term" value="F:hydrolase activity"/>
    <property type="evidence" value="ECO:0007669"/>
    <property type="project" value="UniProtKB-KW"/>
</dbReference>
<keyword evidence="2" id="KW-0863">Zinc-finger</keyword>
<dbReference type="SUPFAM" id="SSF52540">
    <property type="entry name" value="P-loop containing nucleoside triphosphate hydrolases"/>
    <property type="match status" value="2"/>
</dbReference>
<dbReference type="Pfam" id="PF00271">
    <property type="entry name" value="Helicase_C"/>
    <property type="match status" value="1"/>
</dbReference>
<keyword evidence="2" id="KW-0479">Metal-binding</keyword>
<keyword evidence="2" id="KW-0862">Zinc</keyword>
<dbReference type="AlphaFoldDB" id="A0A1A5YF93"/>
<dbReference type="InterPro" id="IPR001650">
    <property type="entry name" value="Helicase_C-like"/>
</dbReference>
<evidence type="ECO:0000256" key="1">
    <source>
        <dbReference type="ARBA" id="ARBA00022801"/>
    </source>
</evidence>
<dbReference type="PROSITE" id="PS51194">
    <property type="entry name" value="HELICASE_CTER"/>
    <property type="match status" value="1"/>
</dbReference>
<dbReference type="InterPro" id="IPR049730">
    <property type="entry name" value="SNF2/RAD54-like_C"/>
</dbReference>
<dbReference type="SMART" id="SM00490">
    <property type="entry name" value="HELICc"/>
    <property type="match status" value="1"/>
</dbReference>
<dbReference type="Gene3D" id="3.40.50.10810">
    <property type="entry name" value="Tandem AAA-ATPase domain"/>
    <property type="match status" value="1"/>
</dbReference>
<dbReference type="CDD" id="cd18793">
    <property type="entry name" value="SF2_C_SNF"/>
    <property type="match status" value="1"/>
</dbReference>